<reference evidence="3 4" key="1">
    <citation type="submission" date="2018-03" db="EMBL/GenBank/DDBJ databases">
        <title>Whole genome sequencing of Histamine producing bacteria.</title>
        <authorList>
            <person name="Butler K."/>
        </authorList>
    </citation>
    <scope>NUCLEOTIDE SEQUENCE [LARGE SCALE GENOMIC DNA]</scope>
    <source>
        <strain evidence="2 4">FS-6.1</strain>
        <strain evidence="1 3">FS-6.2</strain>
    </source>
</reference>
<dbReference type="InterPro" id="IPR019708">
    <property type="entry name" value="Phage_HP1_Orf24"/>
</dbReference>
<dbReference type="RefSeq" id="WP_107188958.1">
    <property type="nucleotide sequence ID" value="NZ_PYMN01000001.1"/>
</dbReference>
<organism evidence="2 4">
    <name type="scientific">Photobacterium phosphoreum</name>
    <dbReference type="NCBI Taxonomy" id="659"/>
    <lineage>
        <taxon>Bacteria</taxon>
        <taxon>Pseudomonadati</taxon>
        <taxon>Pseudomonadota</taxon>
        <taxon>Gammaproteobacteria</taxon>
        <taxon>Vibrionales</taxon>
        <taxon>Vibrionaceae</taxon>
        <taxon>Photobacterium</taxon>
    </lineage>
</organism>
<gene>
    <name evidence="2" type="ORF">C9J18_15585</name>
    <name evidence="1" type="ORF">CTM96_12665</name>
</gene>
<keyword evidence="3" id="KW-1185">Reference proteome</keyword>
<comment type="caution">
    <text evidence="2">The sequence shown here is derived from an EMBL/GenBank/DDBJ whole genome shotgun (WGS) entry which is preliminary data.</text>
</comment>
<evidence type="ECO:0000313" key="2">
    <source>
        <dbReference type="EMBL" id="PSU49637.1"/>
    </source>
</evidence>
<proteinExistence type="predicted"/>
<evidence type="ECO:0000313" key="3">
    <source>
        <dbReference type="Proteomes" id="UP000241405"/>
    </source>
</evidence>
<evidence type="ECO:0000313" key="4">
    <source>
        <dbReference type="Proteomes" id="UP000241618"/>
    </source>
</evidence>
<dbReference type="Proteomes" id="UP000241618">
    <property type="component" value="Unassembled WGS sequence"/>
</dbReference>
<protein>
    <submittedName>
        <fullName evidence="2">DUF2597 domain-containing protein</fullName>
    </submittedName>
</protein>
<dbReference type="AlphaFoldDB" id="A0A2T3JKU2"/>
<dbReference type="Proteomes" id="UP000241405">
    <property type="component" value="Unassembled WGS sequence"/>
</dbReference>
<evidence type="ECO:0000313" key="1">
    <source>
        <dbReference type="EMBL" id="PSU24491.1"/>
    </source>
</evidence>
<dbReference type="EMBL" id="PYMP01000016">
    <property type="protein sequence ID" value="PSU49637.1"/>
    <property type="molecule type" value="Genomic_DNA"/>
</dbReference>
<dbReference type="Pfam" id="PF10772">
    <property type="entry name" value="Phage_HP1_Orf24"/>
    <property type="match status" value="1"/>
</dbReference>
<sequence length="155" mass="16868">MSRGTSLSGLDVDVSIGQTDITADKITLDIEDNSKAAKSRGVSSGWLKGSIGAKGSIELNTENFNRLGDEAERAGSWRDLPPFDFMMYAKTNLTLKVEAFGCQLKITNLLDIDGKEGGDGMVHKLDYEVCGRDFIKINGTPVLNQDDIKHLTRGD</sequence>
<dbReference type="EMBL" id="PYMO01000012">
    <property type="protein sequence ID" value="PSU24491.1"/>
    <property type="molecule type" value="Genomic_DNA"/>
</dbReference>
<accession>A0A2T3JKU2</accession>
<name>A0A2T3JKU2_PHOPO</name>